<evidence type="ECO:0000256" key="1">
    <source>
        <dbReference type="ARBA" id="ARBA00023015"/>
    </source>
</evidence>
<proteinExistence type="predicted"/>
<protein>
    <submittedName>
        <fullName evidence="5">Transcriptional activator NphR</fullName>
    </submittedName>
</protein>
<organism evidence="5 6">
    <name type="scientific">Nocardia cerradoensis</name>
    <dbReference type="NCBI Taxonomy" id="85688"/>
    <lineage>
        <taxon>Bacteria</taxon>
        <taxon>Bacillati</taxon>
        <taxon>Actinomycetota</taxon>
        <taxon>Actinomycetes</taxon>
        <taxon>Mycobacteriales</taxon>
        <taxon>Nocardiaceae</taxon>
        <taxon>Nocardia</taxon>
    </lineage>
</organism>
<dbReference type="Gene3D" id="1.10.10.60">
    <property type="entry name" value="Homeodomain-like"/>
    <property type="match status" value="1"/>
</dbReference>
<dbReference type="InterPro" id="IPR009057">
    <property type="entry name" value="Homeodomain-like_sf"/>
</dbReference>
<dbReference type="AlphaFoldDB" id="A0A231GWT8"/>
<dbReference type="SMART" id="SM00342">
    <property type="entry name" value="HTH_ARAC"/>
    <property type="match status" value="1"/>
</dbReference>
<dbReference type="PROSITE" id="PS00041">
    <property type="entry name" value="HTH_ARAC_FAMILY_1"/>
    <property type="match status" value="1"/>
</dbReference>
<dbReference type="Pfam" id="PF12833">
    <property type="entry name" value="HTH_18"/>
    <property type="match status" value="1"/>
</dbReference>
<evidence type="ECO:0000256" key="3">
    <source>
        <dbReference type="ARBA" id="ARBA00023163"/>
    </source>
</evidence>
<dbReference type="InterPro" id="IPR050204">
    <property type="entry name" value="AraC_XylS_family_regulators"/>
</dbReference>
<dbReference type="PROSITE" id="PS01124">
    <property type="entry name" value="HTH_ARAC_FAMILY_2"/>
    <property type="match status" value="1"/>
</dbReference>
<feature type="domain" description="HTH araC/xylS-type" evidence="4">
    <location>
        <begin position="229"/>
        <end position="329"/>
    </location>
</feature>
<reference evidence="5 6" key="1">
    <citation type="submission" date="2017-07" db="EMBL/GenBank/DDBJ databases">
        <title>First draft Genome Sequence of Nocardia cerradoensis isolated from human infection.</title>
        <authorList>
            <person name="Carrasco G."/>
        </authorList>
    </citation>
    <scope>NUCLEOTIDE SEQUENCE [LARGE SCALE GENOMIC DNA]</scope>
    <source>
        <strain evidence="5 6">CNM20130759</strain>
    </source>
</reference>
<keyword evidence="3" id="KW-0804">Transcription</keyword>
<dbReference type="SUPFAM" id="SSF46689">
    <property type="entry name" value="Homeodomain-like"/>
    <property type="match status" value="1"/>
</dbReference>
<dbReference type="GO" id="GO:0003700">
    <property type="term" value="F:DNA-binding transcription factor activity"/>
    <property type="evidence" value="ECO:0007669"/>
    <property type="project" value="InterPro"/>
</dbReference>
<keyword evidence="1" id="KW-0805">Transcription regulation</keyword>
<accession>A0A231GWT8</accession>
<evidence type="ECO:0000313" key="5">
    <source>
        <dbReference type="EMBL" id="OXR41069.1"/>
    </source>
</evidence>
<name>A0A231GWT8_9NOCA</name>
<evidence type="ECO:0000256" key="2">
    <source>
        <dbReference type="ARBA" id="ARBA00023125"/>
    </source>
</evidence>
<keyword evidence="6" id="KW-1185">Reference proteome</keyword>
<keyword evidence="2" id="KW-0238">DNA-binding</keyword>
<dbReference type="Proteomes" id="UP000215506">
    <property type="component" value="Unassembled WGS sequence"/>
</dbReference>
<dbReference type="PANTHER" id="PTHR46796">
    <property type="entry name" value="HTH-TYPE TRANSCRIPTIONAL ACTIVATOR RHAS-RELATED"/>
    <property type="match status" value="1"/>
</dbReference>
<dbReference type="Pfam" id="PF14525">
    <property type="entry name" value="AraC_binding_2"/>
    <property type="match status" value="1"/>
</dbReference>
<dbReference type="InterPro" id="IPR018062">
    <property type="entry name" value="HTH_AraC-typ_CS"/>
</dbReference>
<dbReference type="EMBL" id="NGAF01000023">
    <property type="protein sequence ID" value="OXR41069.1"/>
    <property type="molecule type" value="Genomic_DNA"/>
</dbReference>
<evidence type="ECO:0000313" key="6">
    <source>
        <dbReference type="Proteomes" id="UP000215506"/>
    </source>
</evidence>
<dbReference type="PANTHER" id="PTHR46796:SF6">
    <property type="entry name" value="ARAC SUBFAMILY"/>
    <property type="match status" value="1"/>
</dbReference>
<dbReference type="GO" id="GO:0043565">
    <property type="term" value="F:sequence-specific DNA binding"/>
    <property type="evidence" value="ECO:0007669"/>
    <property type="project" value="InterPro"/>
</dbReference>
<sequence>MKPFFGWARERELLVDSEYQWEEESSASAETLAERMEYWHHYLRSRQGSVGLAFGDDVDDFTWSTTAQRVGRMQIVRFDSDPVHYRRTGRDVRGDGDDSYRLLLPLRGEFKFAQGDSAEVVAPGTPAFFQWGAPLVMRQDEPLRALIMTVPETSVDLSRARNAPLALDGRRPLVRSLVRQIGELHAGHGGWTAMDFAVAYSSALVLLDGVLNHDHTLVAGGGKYANLAARAREIMEIHCGDSRLTPDAVAGLCGCSRRTLHSALTEATGLAPAALLRTIRLDRARQRLSSPLPVDMDTVAHRTGFTTTRRFREAFQRRYGRSPEQMRAELYGS</sequence>
<gene>
    <name evidence="5" type="primary">nphR_2</name>
    <name evidence="5" type="ORF">B7C42_06839</name>
</gene>
<dbReference type="InterPro" id="IPR018060">
    <property type="entry name" value="HTH_AraC"/>
</dbReference>
<comment type="caution">
    <text evidence="5">The sequence shown here is derived from an EMBL/GenBank/DDBJ whole genome shotgun (WGS) entry which is preliminary data.</text>
</comment>
<evidence type="ECO:0000259" key="4">
    <source>
        <dbReference type="PROSITE" id="PS01124"/>
    </source>
</evidence>
<dbReference type="InterPro" id="IPR035418">
    <property type="entry name" value="AraC-bd_2"/>
</dbReference>